<evidence type="ECO:0000313" key="1">
    <source>
        <dbReference type="EMBL" id="SHI49601.1"/>
    </source>
</evidence>
<dbReference type="Proteomes" id="UP000184185">
    <property type="component" value="Unassembled WGS sequence"/>
</dbReference>
<dbReference type="PROSITE" id="PS51257">
    <property type="entry name" value="PROKAR_LIPOPROTEIN"/>
    <property type="match status" value="1"/>
</dbReference>
<keyword evidence="2" id="KW-1185">Reference proteome</keyword>
<evidence type="ECO:0000313" key="2">
    <source>
        <dbReference type="Proteomes" id="UP000184185"/>
    </source>
</evidence>
<dbReference type="AlphaFoldDB" id="A0A1M6BLL2"/>
<accession>A0A1M6BLL2</accession>
<name>A0A1M6BLL2_PSEXY</name>
<gene>
    <name evidence="1" type="ORF">SAMN02745725_00518</name>
</gene>
<reference evidence="1 2" key="1">
    <citation type="submission" date="2016-11" db="EMBL/GenBank/DDBJ databases">
        <authorList>
            <person name="Jaros S."/>
            <person name="Januszkiewicz K."/>
            <person name="Wedrychowicz H."/>
        </authorList>
    </citation>
    <scope>NUCLEOTIDE SEQUENCE [LARGE SCALE GENOMIC DNA]</scope>
    <source>
        <strain evidence="1 2">DSM 14809</strain>
    </source>
</reference>
<dbReference type="OrthoDB" id="1071734at2"/>
<protein>
    <submittedName>
        <fullName evidence="1">Uncharacterized protein</fullName>
    </submittedName>
</protein>
<organism evidence="1 2">
    <name type="scientific">Pseudobutyrivibrio xylanivorans DSM 14809</name>
    <dbReference type="NCBI Taxonomy" id="1123012"/>
    <lineage>
        <taxon>Bacteria</taxon>
        <taxon>Bacillati</taxon>
        <taxon>Bacillota</taxon>
        <taxon>Clostridia</taxon>
        <taxon>Lachnospirales</taxon>
        <taxon>Lachnospiraceae</taxon>
        <taxon>Pseudobutyrivibrio</taxon>
    </lineage>
</organism>
<sequence>MKKTLVTLLLACMLVGCGNKQSDEIIGGADEPTSIILESDSTKDDESSADSITDDEALNAIKNYCYENYPDVKELEESGEYEVYWNVESSVDKQIVVAFRSYTAAIVRFYIDSATGETYITEYVSGITDEEEPTGETFNVKDYFEIGE</sequence>
<dbReference type="EMBL" id="FQYQ01000002">
    <property type="protein sequence ID" value="SHI49601.1"/>
    <property type="molecule type" value="Genomic_DNA"/>
</dbReference>
<proteinExistence type="predicted"/>
<dbReference type="RefSeq" id="WP_072912314.1">
    <property type="nucleotide sequence ID" value="NZ_FQYQ01000002.1"/>
</dbReference>